<comment type="caution">
    <text evidence="12">The sequence shown here is derived from an EMBL/GenBank/DDBJ whole genome shotgun (WGS) entry which is preliminary data.</text>
</comment>
<dbReference type="InterPro" id="IPR000866">
    <property type="entry name" value="AhpC/TSA"/>
</dbReference>
<keyword evidence="13" id="KW-1185">Reference proteome</keyword>
<dbReference type="GO" id="GO:0045454">
    <property type="term" value="P:cell redox homeostasis"/>
    <property type="evidence" value="ECO:0007669"/>
    <property type="project" value="TreeGrafter"/>
</dbReference>
<dbReference type="Pfam" id="PF00578">
    <property type="entry name" value="AhpC-TSA"/>
    <property type="match status" value="1"/>
</dbReference>
<dbReference type="EMBL" id="CAOQHR010000007">
    <property type="protein sequence ID" value="CAI6337941.1"/>
    <property type="molecule type" value="Genomic_DNA"/>
</dbReference>
<protein>
    <recommendedName>
        <fullName evidence="1">thioredoxin-dependent peroxiredoxin</fullName>
        <ecNumber evidence="1">1.11.1.24</ecNumber>
    </recommendedName>
    <alternativeName>
        <fullName evidence="7">Thioredoxin peroxidase</fullName>
    </alternativeName>
</protein>
<evidence type="ECO:0000256" key="1">
    <source>
        <dbReference type="ARBA" id="ARBA00013017"/>
    </source>
</evidence>
<keyword evidence="3" id="KW-0049">Antioxidant</keyword>
<dbReference type="InterPro" id="IPR036249">
    <property type="entry name" value="Thioredoxin-like_sf"/>
</dbReference>
<evidence type="ECO:0000313" key="13">
    <source>
        <dbReference type="Proteomes" id="UP001152607"/>
    </source>
</evidence>
<dbReference type="Gene3D" id="3.40.30.10">
    <property type="entry name" value="Glutaredoxin"/>
    <property type="match status" value="1"/>
</dbReference>
<evidence type="ECO:0000256" key="7">
    <source>
        <dbReference type="ARBA" id="ARBA00032824"/>
    </source>
</evidence>
<dbReference type="GO" id="GO:0008379">
    <property type="term" value="F:thioredoxin peroxidase activity"/>
    <property type="evidence" value="ECO:0007669"/>
    <property type="project" value="TreeGrafter"/>
</dbReference>
<evidence type="ECO:0000256" key="4">
    <source>
        <dbReference type="ARBA" id="ARBA00023002"/>
    </source>
</evidence>
<dbReference type="Proteomes" id="UP001152607">
    <property type="component" value="Unassembled WGS sequence"/>
</dbReference>
<dbReference type="InterPro" id="IPR013766">
    <property type="entry name" value="Thioredoxin_domain"/>
</dbReference>
<evidence type="ECO:0000313" key="12">
    <source>
        <dbReference type="EMBL" id="CAI6337941.1"/>
    </source>
</evidence>
<name>A0A9W4XUB7_9PLEO</name>
<dbReference type="GO" id="GO:0005737">
    <property type="term" value="C:cytoplasm"/>
    <property type="evidence" value="ECO:0007669"/>
    <property type="project" value="TreeGrafter"/>
</dbReference>
<dbReference type="PANTHER" id="PTHR42801">
    <property type="entry name" value="THIOREDOXIN-DEPENDENT PEROXIDE REDUCTASE"/>
    <property type="match status" value="1"/>
</dbReference>
<reference evidence="12" key="1">
    <citation type="submission" date="2023-01" db="EMBL/GenBank/DDBJ databases">
        <authorList>
            <person name="Van Ghelder C."/>
            <person name="Rancurel C."/>
        </authorList>
    </citation>
    <scope>NUCLEOTIDE SEQUENCE</scope>
    <source>
        <strain evidence="12">CNCM I-4278</strain>
    </source>
</reference>
<keyword evidence="6" id="KW-0676">Redox-active center</keyword>
<evidence type="ECO:0000256" key="8">
    <source>
        <dbReference type="ARBA" id="ARBA00038489"/>
    </source>
</evidence>
<dbReference type="CDD" id="cd02970">
    <property type="entry name" value="PRX_like2"/>
    <property type="match status" value="1"/>
</dbReference>
<accession>A0A9W4XUB7</accession>
<evidence type="ECO:0000256" key="10">
    <source>
        <dbReference type="SAM" id="MobiDB-lite"/>
    </source>
</evidence>
<comment type="similarity">
    <text evidence="8">Belongs to the peroxiredoxin family. BCP/PrxQ subfamily.</text>
</comment>
<evidence type="ECO:0000256" key="6">
    <source>
        <dbReference type="ARBA" id="ARBA00023284"/>
    </source>
</evidence>
<feature type="region of interest" description="Disordered" evidence="10">
    <location>
        <begin position="1"/>
        <end position="28"/>
    </location>
</feature>
<evidence type="ECO:0000256" key="3">
    <source>
        <dbReference type="ARBA" id="ARBA00022862"/>
    </source>
</evidence>
<dbReference type="PANTHER" id="PTHR42801:SF7">
    <property type="entry name" value="SLL1159 PROTEIN"/>
    <property type="match status" value="1"/>
</dbReference>
<dbReference type="EC" id="1.11.1.24" evidence="1"/>
<evidence type="ECO:0000256" key="5">
    <source>
        <dbReference type="ARBA" id="ARBA00023157"/>
    </source>
</evidence>
<evidence type="ECO:0000256" key="2">
    <source>
        <dbReference type="ARBA" id="ARBA00022559"/>
    </source>
</evidence>
<sequence length="246" mass="26831">MPRKQEQTSSSLFKPVSFTTQSTHNPPTTTMATLAPQLQEITQNFTANAPEPVQSTINAARAGVEAKFTTPPDIIKVNSPFPSFTLPNATGTPTSSAALLSKGPLLVTFYRGSWCPYCNIALRALQNRLSEIRAKGVELVAISPMLADASLSMQEKNELGFEVLSDVGNGLARELGIVWKQPDEIKSIHKHFGFDLGKLNGDASNEVPVPATFLIGQDGLVKNAYFEADYTQRIEPDLVIEWLQNL</sequence>
<dbReference type="SUPFAM" id="SSF52833">
    <property type="entry name" value="Thioredoxin-like"/>
    <property type="match status" value="1"/>
</dbReference>
<keyword evidence="5" id="KW-1015">Disulfide bond</keyword>
<dbReference type="PROSITE" id="PS51352">
    <property type="entry name" value="THIOREDOXIN_2"/>
    <property type="match status" value="1"/>
</dbReference>
<dbReference type="InterPro" id="IPR050924">
    <property type="entry name" value="Peroxiredoxin_BCP/PrxQ"/>
</dbReference>
<evidence type="ECO:0000256" key="9">
    <source>
        <dbReference type="ARBA" id="ARBA00049091"/>
    </source>
</evidence>
<keyword evidence="4" id="KW-0560">Oxidoreductase</keyword>
<keyword evidence="2" id="KW-0575">Peroxidase</keyword>
<organism evidence="12 13">
    <name type="scientific">Periconia digitata</name>
    <dbReference type="NCBI Taxonomy" id="1303443"/>
    <lineage>
        <taxon>Eukaryota</taxon>
        <taxon>Fungi</taxon>
        <taxon>Dikarya</taxon>
        <taxon>Ascomycota</taxon>
        <taxon>Pezizomycotina</taxon>
        <taxon>Dothideomycetes</taxon>
        <taxon>Pleosporomycetidae</taxon>
        <taxon>Pleosporales</taxon>
        <taxon>Massarineae</taxon>
        <taxon>Periconiaceae</taxon>
        <taxon>Periconia</taxon>
    </lineage>
</organism>
<dbReference type="AlphaFoldDB" id="A0A9W4XUB7"/>
<feature type="compositionally biased region" description="Low complexity" evidence="10">
    <location>
        <begin position="19"/>
        <end position="28"/>
    </location>
</feature>
<feature type="domain" description="Thioredoxin" evidence="11">
    <location>
        <begin position="75"/>
        <end position="246"/>
    </location>
</feature>
<dbReference type="OrthoDB" id="338622at2759"/>
<proteinExistence type="inferred from homology"/>
<gene>
    <name evidence="12" type="ORF">PDIGIT_LOCUS11060</name>
</gene>
<evidence type="ECO:0000259" key="11">
    <source>
        <dbReference type="PROSITE" id="PS51352"/>
    </source>
</evidence>
<dbReference type="GO" id="GO:0034599">
    <property type="term" value="P:cellular response to oxidative stress"/>
    <property type="evidence" value="ECO:0007669"/>
    <property type="project" value="TreeGrafter"/>
</dbReference>
<comment type="catalytic activity">
    <reaction evidence="9">
        <text>a hydroperoxide + [thioredoxin]-dithiol = an alcohol + [thioredoxin]-disulfide + H2O</text>
        <dbReference type="Rhea" id="RHEA:62620"/>
        <dbReference type="Rhea" id="RHEA-COMP:10698"/>
        <dbReference type="Rhea" id="RHEA-COMP:10700"/>
        <dbReference type="ChEBI" id="CHEBI:15377"/>
        <dbReference type="ChEBI" id="CHEBI:29950"/>
        <dbReference type="ChEBI" id="CHEBI:30879"/>
        <dbReference type="ChEBI" id="CHEBI:35924"/>
        <dbReference type="ChEBI" id="CHEBI:50058"/>
        <dbReference type="EC" id="1.11.1.24"/>
    </reaction>
</comment>